<evidence type="ECO:0000313" key="2">
    <source>
        <dbReference type="Proteomes" id="UP000186277"/>
    </source>
</evidence>
<name>A0A1Q5U4B5_9GAMM</name>
<dbReference type="AlphaFoldDB" id="A0A1Q5U4B5"/>
<accession>A0A1Q5U4B5</accession>
<comment type="caution">
    <text evidence="1">The sequence shown here is derived from an EMBL/GenBank/DDBJ whole genome shotgun (WGS) entry which is preliminary data.</text>
</comment>
<dbReference type="Proteomes" id="UP000186277">
    <property type="component" value="Unassembled WGS sequence"/>
</dbReference>
<protein>
    <recommendedName>
        <fullName evidence="3">Mu-like prophage FluMu protein gp36</fullName>
    </recommendedName>
</protein>
<keyword evidence="2" id="KW-1185">Reference proteome</keyword>
<evidence type="ECO:0008006" key="3">
    <source>
        <dbReference type="Google" id="ProtNLM"/>
    </source>
</evidence>
<proteinExistence type="predicted"/>
<dbReference type="InterPro" id="IPR009752">
    <property type="entry name" value="Phage_Mu_GpJ"/>
</dbReference>
<dbReference type="Pfam" id="PF07030">
    <property type="entry name" value="Phage_Mu_Gp36"/>
    <property type="match status" value="1"/>
</dbReference>
<reference evidence="1 2" key="1">
    <citation type="submission" date="2016-09" db="EMBL/GenBank/DDBJ databases">
        <title>Xenorhabdus thuongxuanensis sp. nov. and Xenorhabdus eapokensis sp. nov., isolated from Steinernema species.</title>
        <authorList>
            <person name="Kaempfer P."/>
            <person name="Tobias N.J."/>
            <person name="Phan Ke L."/>
            <person name="Bode H.B."/>
            <person name="Glaeser S.P."/>
        </authorList>
    </citation>
    <scope>NUCLEOTIDE SEQUENCE [LARGE SCALE GENOMIC DNA]</scope>
    <source>
        <strain evidence="1 2">30TX1</strain>
    </source>
</reference>
<sequence length="162" mass="18462">MKPPRRVMSFVSYVVYDMYCSLADLQEQIPTQSLIWLSNDERTAQTMNEPVINSAIRYAGELIDAHLRGRYILPLAEVPTVLRDAAVTLTRYRLYARRPEGKIPEAVIDDYKIVLRQLADIRDAKLTLGILATGKDAPEPGEFRVRARRPIFGGNHGMLEKY</sequence>
<gene>
    <name evidence="1" type="ORF">Xentx_01583</name>
</gene>
<organism evidence="1 2">
    <name type="scientific">Xenorhabdus thuongxuanensis</name>
    <dbReference type="NCBI Taxonomy" id="1873484"/>
    <lineage>
        <taxon>Bacteria</taxon>
        <taxon>Pseudomonadati</taxon>
        <taxon>Pseudomonadota</taxon>
        <taxon>Gammaproteobacteria</taxon>
        <taxon>Enterobacterales</taxon>
        <taxon>Morganellaceae</taxon>
        <taxon>Xenorhabdus</taxon>
    </lineage>
</organism>
<dbReference type="EMBL" id="MKGR01000008">
    <property type="protein sequence ID" value="OKP07306.1"/>
    <property type="molecule type" value="Genomic_DNA"/>
</dbReference>
<evidence type="ECO:0000313" key="1">
    <source>
        <dbReference type="EMBL" id="OKP07306.1"/>
    </source>
</evidence>